<accession>A0A8S3WBH9</accession>
<protein>
    <submittedName>
        <fullName evidence="3">(apollo) hypothetical protein</fullName>
    </submittedName>
</protein>
<dbReference type="InterPro" id="IPR019536">
    <property type="entry name" value="USHBP1_PDZ-bd"/>
</dbReference>
<comment type="caution">
    <text evidence="3">The sequence shown here is derived from an EMBL/GenBank/DDBJ whole genome shotgun (WGS) entry which is preliminary data.</text>
</comment>
<organism evidence="3 4">
    <name type="scientific">Parnassius apollo</name>
    <name type="common">Apollo butterfly</name>
    <name type="synonym">Papilio apollo</name>
    <dbReference type="NCBI Taxonomy" id="110799"/>
    <lineage>
        <taxon>Eukaryota</taxon>
        <taxon>Metazoa</taxon>
        <taxon>Ecdysozoa</taxon>
        <taxon>Arthropoda</taxon>
        <taxon>Hexapoda</taxon>
        <taxon>Insecta</taxon>
        <taxon>Pterygota</taxon>
        <taxon>Neoptera</taxon>
        <taxon>Endopterygota</taxon>
        <taxon>Lepidoptera</taxon>
        <taxon>Glossata</taxon>
        <taxon>Ditrysia</taxon>
        <taxon>Papilionoidea</taxon>
        <taxon>Papilionidae</taxon>
        <taxon>Parnassiinae</taxon>
        <taxon>Parnassini</taxon>
        <taxon>Parnassius</taxon>
        <taxon>Parnassius</taxon>
    </lineage>
</organism>
<feature type="region of interest" description="Disordered" evidence="1">
    <location>
        <begin position="242"/>
        <end position="275"/>
    </location>
</feature>
<dbReference type="AlphaFoldDB" id="A0A8S3WBH9"/>
<dbReference type="EMBL" id="CAJQZP010000260">
    <property type="protein sequence ID" value="CAG4951569.1"/>
    <property type="molecule type" value="Genomic_DNA"/>
</dbReference>
<dbReference type="PANTHER" id="PTHR23347">
    <property type="entry name" value="COLORECTAL MUTANT CANCER PROTEIN MCC PROTEIN -RELATED"/>
    <property type="match status" value="1"/>
</dbReference>
<dbReference type="Pfam" id="PF10506">
    <property type="entry name" value="USHBP1_PDZ-bd"/>
    <property type="match status" value="1"/>
</dbReference>
<evidence type="ECO:0000313" key="4">
    <source>
        <dbReference type="Proteomes" id="UP000691718"/>
    </source>
</evidence>
<gene>
    <name evidence="3" type="ORF">PAPOLLO_LOCUS4438</name>
</gene>
<dbReference type="InterPro" id="IPR040171">
    <property type="entry name" value="USBP1-like"/>
</dbReference>
<feature type="domain" description="Harmonin-binding protein USHBP1 PDZ-binding" evidence="2">
    <location>
        <begin position="20"/>
        <end position="79"/>
    </location>
</feature>
<keyword evidence="4" id="KW-1185">Reference proteome</keyword>
<dbReference type="PANTHER" id="PTHR23347:SF6">
    <property type="entry name" value="FI17904P1"/>
    <property type="match status" value="1"/>
</dbReference>
<evidence type="ECO:0000313" key="3">
    <source>
        <dbReference type="EMBL" id="CAG4951569.1"/>
    </source>
</evidence>
<dbReference type="Proteomes" id="UP000691718">
    <property type="component" value="Unassembled WGS sequence"/>
</dbReference>
<reference evidence="3" key="1">
    <citation type="submission" date="2021-04" db="EMBL/GenBank/DDBJ databases">
        <authorList>
            <person name="Tunstrom K."/>
        </authorList>
    </citation>
    <scope>NUCLEOTIDE SEQUENCE</scope>
</reference>
<feature type="non-terminal residue" evidence="3">
    <location>
        <position position="1"/>
    </location>
</feature>
<evidence type="ECO:0000256" key="1">
    <source>
        <dbReference type="SAM" id="MobiDB-lite"/>
    </source>
</evidence>
<proteinExistence type="predicted"/>
<feature type="compositionally biased region" description="Basic and acidic residues" evidence="1">
    <location>
        <begin position="262"/>
        <end position="275"/>
    </location>
</feature>
<dbReference type="OrthoDB" id="6932365at2759"/>
<name>A0A8S3WBH9_PARAO</name>
<sequence>GGDGAEGGVCGARCAWWRARCRRLQADCRLLDCALARALHTAHRLTCACAKQESSCVALCSALRAADRALETYDVLLALAETQHCQGSPERGAAELVARRLLARLEARALPEPLLSPGPWLPHHHHQDPTELQSVLLARCVQQRSPQLTGAVLVCRSGCSAAGGWSAALEARLRRHAARLKADTVALRPQPRLFSRHDAEEEDEAGAGGALADVGAPEMEAAVAAQEAMVIQEKKALERLMRIRPDAAPTDSCRSRRRKERERHWLESHASETDL</sequence>
<evidence type="ECO:0000259" key="2">
    <source>
        <dbReference type="Pfam" id="PF10506"/>
    </source>
</evidence>